<dbReference type="PANTHER" id="PTHR30606">
    <property type="entry name" value="LIPID A BIOSYNTHESIS LAUROYL ACYLTRANSFERASE"/>
    <property type="match status" value="1"/>
</dbReference>
<dbReference type="Proteomes" id="UP001207408">
    <property type="component" value="Unassembled WGS sequence"/>
</dbReference>
<comment type="caution">
    <text evidence="8">The sequence shown here is derived from an EMBL/GenBank/DDBJ whole genome shotgun (WGS) entry which is preliminary data.</text>
</comment>
<feature type="transmembrane region" description="Helical" evidence="7">
    <location>
        <begin position="6"/>
        <end position="35"/>
    </location>
</feature>
<dbReference type="Pfam" id="PF03279">
    <property type="entry name" value="Lip_A_acyltrans"/>
    <property type="match status" value="1"/>
</dbReference>
<evidence type="ECO:0000256" key="7">
    <source>
        <dbReference type="SAM" id="Phobius"/>
    </source>
</evidence>
<evidence type="ECO:0000313" key="9">
    <source>
        <dbReference type="Proteomes" id="UP001207408"/>
    </source>
</evidence>
<dbReference type="GO" id="GO:0009247">
    <property type="term" value="P:glycolipid biosynthetic process"/>
    <property type="evidence" value="ECO:0007669"/>
    <property type="project" value="UniProtKB-ARBA"/>
</dbReference>
<keyword evidence="2" id="KW-1003">Cell membrane</keyword>
<dbReference type="EMBL" id="JAPDPI010000001">
    <property type="protein sequence ID" value="MCW3804206.1"/>
    <property type="molecule type" value="Genomic_DNA"/>
</dbReference>
<evidence type="ECO:0000256" key="1">
    <source>
        <dbReference type="ARBA" id="ARBA00004533"/>
    </source>
</evidence>
<dbReference type="GO" id="GO:0016746">
    <property type="term" value="F:acyltransferase activity"/>
    <property type="evidence" value="ECO:0007669"/>
    <property type="project" value="UniProtKB-KW"/>
</dbReference>
<dbReference type="InterPro" id="IPR004960">
    <property type="entry name" value="LipA_acyltrans"/>
</dbReference>
<evidence type="ECO:0000256" key="3">
    <source>
        <dbReference type="ARBA" id="ARBA00022519"/>
    </source>
</evidence>
<dbReference type="CDD" id="cd07984">
    <property type="entry name" value="LPLAT_LABLAT-like"/>
    <property type="match status" value="1"/>
</dbReference>
<name>A0AAE3MAD8_9BACT</name>
<comment type="subcellular location">
    <subcellularLocation>
        <location evidence="1">Cell inner membrane</location>
    </subcellularLocation>
</comment>
<reference evidence="8" key="1">
    <citation type="submission" date="2022-10" db="EMBL/GenBank/DDBJ databases">
        <authorList>
            <person name="Yu W.X."/>
        </authorList>
    </citation>
    <scope>NUCLEOTIDE SEQUENCE</scope>
    <source>
        <strain evidence="8">D04</strain>
    </source>
</reference>
<dbReference type="GO" id="GO:0005886">
    <property type="term" value="C:plasma membrane"/>
    <property type="evidence" value="ECO:0007669"/>
    <property type="project" value="UniProtKB-SubCell"/>
</dbReference>
<gene>
    <name evidence="8" type="ORF">OM074_01145</name>
</gene>
<dbReference type="PANTHER" id="PTHR30606:SF10">
    <property type="entry name" value="PHOSPHATIDYLINOSITOL MANNOSIDE ACYLTRANSFERASE"/>
    <property type="match status" value="1"/>
</dbReference>
<evidence type="ECO:0000256" key="2">
    <source>
        <dbReference type="ARBA" id="ARBA00022475"/>
    </source>
</evidence>
<keyword evidence="9" id="KW-1185">Reference proteome</keyword>
<evidence type="ECO:0000313" key="8">
    <source>
        <dbReference type="EMBL" id="MCW3804206.1"/>
    </source>
</evidence>
<sequence>MNNTGVYIGLFFIKLIGYLPFWAIYLLSDLFYYIIKGIGYRKKLVYKNLRNSFPEKSEQEIKSIANKFYRHLSDIFLETFKLQSMSERQIRERVKITNTELINRYYDEGKDVIAVLGHYGNWEWIPSINLFVKCQGCEVYHPLKSKPYDQFMLKLRSKWGTLNFTMKLAFKSMLQLKRDRVRFIIGMISDQSPSRSKIQYQTQFLNQLTPVHLGTEKMAMKTNDPVVFVRFDKVKRGYYHMIIEPLVENPKDCKEFEITEIHTKHLEKIIIEKPEYWLWSHNRWKHANPDLNK</sequence>
<keyword evidence="3" id="KW-0997">Cell inner membrane</keyword>
<keyword evidence="4" id="KW-0808">Transferase</keyword>
<keyword evidence="5 7" id="KW-0472">Membrane</keyword>
<organism evidence="8 9">
    <name type="scientific">Plebeiibacterium marinum</name>
    <dbReference type="NCBI Taxonomy" id="2992111"/>
    <lineage>
        <taxon>Bacteria</taxon>
        <taxon>Pseudomonadati</taxon>
        <taxon>Bacteroidota</taxon>
        <taxon>Bacteroidia</taxon>
        <taxon>Marinilabiliales</taxon>
        <taxon>Marinilabiliaceae</taxon>
        <taxon>Plebeiibacterium</taxon>
    </lineage>
</organism>
<evidence type="ECO:0000256" key="5">
    <source>
        <dbReference type="ARBA" id="ARBA00023136"/>
    </source>
</evidence>
<dbReference type="RefSeq" id="WP_301197429.1">
    <property type="nucleotide sequence ID" value="NZ_JAPDPI010000001.1"/>
</dbReference>
<dbReference type="AlphaFoldDB" id="A0AAE3MAD8"/>
<keyword evidence="7" id="KW-1133">Transmembrane helix</keyword>
<evidence type="ECO:0000256" key="6">
    <source>
        <dbReference type="ARBA" id="ARBA00023315"/>
    </source>
</evidence>
<keyword evidence="7" id="KW-0812">Transmembrane</keyword>
<evidence type="ECO:0000256" key="4">
    <source>
        <dbReference type="ARBA" id="ARBA00022679"/>
    </source>
</evidence>
<protein>
    <submittedName>
        <fullName evidence="8">Lysophospholipid acyltransferase family protein</fullName>
    </submittedName>
</protein>
<keyword evidence="6 8" id="KW-0012">Acyltransferase</keyword>
<accession>A0AAE3MAD8</accession>
<proteinExistence type="predicted"/>